<dbReference type="SUPFAM" id="SSF48403">
    <property type="entry name" value="Ankyrin repeat"/>
    <property type="match status" value="1"/>
</dbReference>
<accession>E4WWZ5</accession>
<keyword evidence="1" id="KW-0677">Repeat</keyword>
<dbReference type="Gene3D" id="1.25.40.20">
    <property type="entry name" value="Ankyrin repeat-containing domain"/>
    <property type="match status" value="2"/>
</dbReference>
<organism evidence="5">
    <name type="scientific">Oikopleura dioica</name>
    <name type="common">Tunicate</name>
    <dbReference type="NCBI Taxonomy" id="34765"/>
    <lineage>
        <taxon>Eukaryota</taxon>
        <taxon>Metazoa</taxon>
        <taxon>Chordata</taxon>
        <taxon>Tunicata</taxon>
        <taxon>Appendicularia</taxon>
        <taxon>Copelata</taxon>
        <taxon>Oikopleuridae</taxon>
        <taxon>Oikopleura</taxon>
    </lineage>
</organism>
<dbReference type="Proteomes" id="UP000001307">
    <property type="component" value="Unassembled WGS sequence"/>
</dbReference>
<proteinExistence type="predicted"/>
<protein>
    <submittedName>
        <fullName evidence="5">Uncharacterized protein</fullName>
    </submittedName>
</protein>
<dbReference type="GO" id="GO:0085020">
    <property type="term" value="P:protein K6-linked ubiquitination"/>
    <property type="evidence" value="ECO:0007669"/>
    <property type="project" value="TreeGrafter"/>
</dbReference>
<feature type="repeat" description="ANK" evidence="3">
    <location>
        <begin position="413"/>
        <end position="445"/>
    </location>
</feature>
<feature type="repeat" description="ANK" evidence="3">
    <location>
        <begin position="446"/>
        <end position="478"/>
    </location>
</feature>
<dbReference type="PANTHER" id="PTHR24171:SF8">
    <property type="entry name" value="BRCA1-ASSOCIATED RING DOMAIN PROTEIN 1"/>
    <property type="match status" value="1"/>
</dbReference>
<evidence type="ECO:0000256" key="2">
    <source>
        <dbReference type="ARBA" id="ARBA00023043"/>
    </source>
</evidence>
<dbReference type="AlphaFoldDB" id="E4WWZ5"/>
<reference evidence="5" key="1">
    <citation type="journal article" date="2010" name="Science">
        <title>Plasticity of animal genome architecture unmasked by rapid evolution of a pelagic tunicate.</title>
        <authorList>
            <person name="Denoeud F."/>
            <person name="Henriet S."/>
            <person name="Mungpakdee S."/>
            <person name="Aury J.M."/>
            <person name="Da Silva C."/>
            <person name="Brinkmann H."/>
            <person name="Mikhaleva J."/>
            <person name="Olsen L.C."/>
            <person name="Jubin C."/>
            <person name="Canestro C."/>
            <person name="Bouquet J.M."/>
            <person name="Danks G."/>
            <person name="Poulain J."/>
            <person name="Campsteijn C."/>
            <person name="Adamski M."/>
            <person name="Cross I."/>
            <person name="Yadetie F."/>
            <person name="Muffato M."/>
            <person name="Louis A."/>
            <person name="Butcher S."/>
            <person name="Tsagkogeorga G."/>
            <person name="Konrad A."/>
            <person name="Singh S."/>
            <person name="Jensen M.F."/>
            <person name="Cong E.H."/>
            <person name="Eikeseth-Otteraa H."/>
            <person name="Noel B."/>
            <person name="Anthouard V."/>
            <person name="Porcel B.M."/>
            <person name="Kachouri-Lafond R."/>
            <person name="Nishino A."/>
            <person name="Ugolini M."/>
            <person name="Chourrout P."/>
            <person name="Nishida H."/>
            <person name="Aasland R."/>
            <person name="Huzurbazar S."/>
            <person name="Westhof E."/>
            <person name="Delsuc F."/>
            <person name="Lehrach H."/>
            <person name="Reinhardt R."/>
            <person name="Weissenbach J."/>
            <person name="Roy S.W."/>
            <person name="Artiguenave F."/>
            <person name="Postlethwait J.H."/>
            <person name="Manak J.R."/>
            <person name="Thompson E.M."/>
            <person name="Jaillon O."/>
            <person name="Du Pasquier L."/>
            <person name="Boudinot P."/>
            <person name="Liberles D.A."/>
            <person name="Volff J.N."/>
            <person name="Philippe H."/>
            <person name="Lenhard B."/>
            <person name="Roest Crollius H."/>
            <person name="Wincker P."/>
            <person name="Chourrout D."/>
        </authorList>
    </citation>
    <scope>NUCLEOTIDE SEQUENCE [LARGE SCALE GENOMIC DNA]</scope>
</reference>
<gene>
    <name evidence="5" type="ORF">GSOID_T00011417001</name>
</gene>
<evidence type="ECO:0000313" key="5">
    <source>
        <dbReference type="EMBL" id="CBY21887.1"/>
    </source>
</evidence>
<dbReference type="EMBL" id="FN653018">
    <property type="protein sequence ID" value="CBY21887.1"/>
    <property type="molecule type" value="Genomic_DNA"/>
</dbReference>
<dbReference type="GO" id="GO:0070531">
    <property type="term" value="C:BRCA1-A complex"/>
    <property type="evidence" value="ECO:0007669"/>
    <property type="project" value="TreeGrafter"/>
</dbReference>
<evidence type="ECO:0000313" key="6">
    <source>
        <dbReference type="Proteomes" id="UP000001307"/>
    </source>
</evidence>
<dbReference type="GO" id="GO:0004842">
    <property type="term" value="F:ubiquitin-protein transferase activity"/>
    <property type="evidence" value="ECO:0007669"/>
    <property type="project" value="TreeGrafter"/>
</dbReference>
<dbReference type="Pfam" id="PF12796">
    <property type="entry name" value="Ank_2"/>
    <property type="match status" value="2"/>
</dbReference>
<dbReference type="InterPro" id="IPR036770">
    <property type="entry name" value="Ankyrin_rpt-contain_sf"/>
</dbReference>
<dbReference type="OrthoDB" id="426293at2759"/>
<dbReference type="PANTHER" id="PTHR24171">
    <property type="entry name" value="ANKYRIN REPEAT DOMAIN-CONTAINING PROTEIN 39-RELATED"/>
    <property type="match status" value="1"/>
</dbReference>
<dbReference type="GO" id="GO:0031436">
    <property type="term" value="C:BRCA1-BARD1 complex"/>
    <property type="evidence" value="ECO:0007669"/>
    <property type="project" value="TreeGrafter"/>
</dbReference>
<feature type="compositionally biased region" description="Basic and acidic residues" evidence="4">
    <location>
        <begin position="248"/>
        <end position="266"/>
    </location>
</feature>
<dbReference type="PROSITE" id="PS50088">
    <property type="entry name" value="ANK_REPEAT"/>
    <property type="match status" value="3"/>
</dbReference>
<feature type="region of interest" description="Disordered" evidence="4">
    <location>
        <begin position="208"/>
        <end position="291"/>
    </location>
</feature>
<dbReference type="PROSITE" id="PS50297">
    <property type="entry name" value="ANK_REP_REGION"/>
    <property type="match status" value="3"/>
</dbReference>
<dbReference type="SMART" id="SM00248">
    <property type="entry name" value="ANK"/>
    <property type="match status" value="4"/>
</dbReference>
<dbReference type="InterPro" id="IPR002110">
    <property type="entry name" value="Ankyrin_rpt"/>
</dbReference>
<feature type="compositionally biased region" description="Basic and acidic residues" evidence="4">
    <location>
        <begin position="220"/>
        <end position="237"/>
    </location>
</feature>
<keyword evidence="6" id="KW-1185">Reference proteome</keyword>
<keyword evidence="2 3" id="KW-0040">ANK repeat</keyword>
<dbReference type="PRINTS" id="PR01415">
    <property type="entry name" value="ANKYRIN"/>
</dbReference>
<evidence type="ECO:0000256" key="4">
    <source>
        <dbReference type="SAM" id="MobiDB-lite"/>
    </source>
</evidence>
<evidence type="ECO:0000256" key="1">
    <source>
        <dbReference type="ARBA" id="ARBA00022737"/>
    </source>
</evidence>
<name>E4WWZ5_OIKDI</name>
<evidence type="ECO:0000256" key="3">
    <source>
        <dbReference type="PROSITE-ProRule" id="PRU00023"/>
    </source>
</evidence>
<dbReference type="InParanoid" id="E4WWZ5"/>
<feature type="repeat" description="ANK" evidence="3">
    <location>
        <begin position="380"/>
        <end position="412"/>
    </location>
</feature>
<sequence>MPVEEIAGIIDKCLDESSNKKNSVFSRETISRDQIMKSAEDLARIINGSLETEEGQKTMSYDDLARFLMASCSADNVIFLDEDEQQDPLQEDDLDIWRGLPQQKLSTSQVPAVAQVCSAISELSSTLGDLETTFTKKMEQFIIERPEVSNHVSTLKADLSDMIQALSGTLGNVSIADEKEVEAAIDNELQNWETRRIKEEFIREERHQVEQLNKSKKRQKELEENRSDEIDNMEEKPSMSLPPTAAGRKSEVGDNRKSVRRSRADGNRTSTTERSGSIIRRRKTSTGRRVGSSIKLKIPDDRVDAVEKTPEGSVTKEEYLLAAVENRPKTLQKFIDQGGAVNTVDECKRSALHRAALYGSMDCVTVLSRNKVKMNLQDKLGDTALHWACRGGDLQIVKYLVDNGAKVNAKDKLFSTPLHVAVRVGVQEIIEFLCEHGADINAKDREGDTPMHDAVRLGRYRIVKSLILYGANLRVKNQQGKTPVDMVQLWYKDTAQALSGNTEARKKNSVAVKMTDLINEQLAAGQ</sequence>